<name>A0A1G2R3A1_9BACT</name>
<dbReference type="Proteomes" id="UP000179258">
    <property type="component" value="Unassembled WGS sequence"/>
</dbReference>
<gene>
    <name evidence="1" type="ORF">A3D59_02255</name>
</gene>
<dbReference type="AlphaFoldDB" id="A0A1G2R3A1"/>
<dbReference type="EMBL" id="MHTX01000046">
    <property type="protein sequence ID" value="OHA67048.1"/>
    <property type="molecule type" value="Genomic_DNA"/>
</dbReference>
<organism evidence="1 2">
    <name type="scientific">Candidatus Wildermuthbacteria bacterium RIFCSPHIGHO2_02_FULL_47_17</name>
    <dbReference type="NCBI Taxonomy" id="1802452"/>
    <lineage>
        <taxon>Bacteria</taxon>
        <taxon>Candidatus Wildermuthiibacteriota</taxon>
    </lineage>
</organism>
<comment type="caution">
    <text evidence="1">The sequence shown here is derived from an EMBL/GenBank/DDBJ whole genome shotgun (WGS) entry which is preliminary data.</text>
</comment>
<sequence>MAEDEEDALGRAVFWINRKRKELHCGTDCAFRAIDPKSISPRQAMELELSGAEKLGVAEE</sequence>
<accession>A0A1G2R3A1</accession>
<reference evidence="1 2" key="1">
    <citation type="journal article" date="2016" name="Nat. Commun.">
        <title>Thousands of microbial genomes shed light on interconnected biogeochemical processes in an aquifer system.</title>
        <authorList>
            <person name="Anantharaman K."/>
            <person name="Brown C.T."/>
            <person name="Hug L.A."/>
            <person name="Sharon I."/>
            <person name="Castelle C.J."/>
            <person name="Probst A.J."/>
            <person name="Thomas B.C."/>
            <person name="Singh A."/>
            <person name="Wilkins M.J."/>
            <person name="Karaoz U."/>
            <person name="Brodie E.L."/>
            <person name="Williams K.H."/>
            <person name="Hubbard S.S."/>
            <person name="Banfield J.F."/>
        </authorList>
    </citation>
    <scope>NUCLEOTIDE SEQUENCE [LARGE SCALE GENOMIC DNA]</scope>
</reference>
<evidence type="ECO:0000313" key="2">
    <source>
        <dbReference type="Proteomes" id="UP000179258"/>
    </source>
</evidence>
<evidence type="ECO:0000313" key="1">
    <source>
        <dbReference type="EMBL" id="OHA67048.1"/>
    </source>
</evidence>
<proteinExistence type="predicted"/>
<protein>
    <submittedName>
        <fullName evidence="1">Uncharacterized protein</fullName>
    </submittedName>
</protein>